<dbReference type="Proteomes" id="UP000034774">
    <property type="component" value="Unassembled WGS sequence"/>
</dbReference>
<proteinExistence type="predicted"/>
<dbReference type="EMBL" id="LBVU01000002">
    <property type="protein sequence ID" value="KKQ92572.1"/>
    <property type="molecule type" value="Genomic_DNA"/>
</dbReference>
<protein>
    <submittedName>
        <fullName evidence="2">Uncharacterized protein</fullName>
    </submittedName>
</protein>
<dbReference type="AlphaFoldDB" id="A0A0G0LNC5"/>
<feature type="transmembrane region" description="Helical" evidence="1">
    <location>
        <begin position="6"/>
        <end position="28"/>
    </location>
</feature>
<evidence type="ECO:0000313" key="3">
    <source>
        <dbReference type="Proteomes" id="UP000034774"/>
    </source>
</evidence>
<comment type="caution">
    <text evidence="2">The sequence shown here is derived from an EMBL/GenBank/DDBJ whole genome shotgun (WGS) entry which is preliminary data.</text>
</comment>
<keyword evidence="1" id="KW-1133">Transmembrane helix</keyword>
<gene>
    <name evidence="2" type="ORF">UT17_C0002G0235</name>
</gene>
<sequence>MFTKSNLILILIIVLPIAIGFVIANLILCRANKKVKQKADEKRGLREKNPISFGLNYFFAGNDRIEAAVTDVDYEAGELSIDVTLHTADGDTILSAPDDSDLSNVRLPVRHGDGTPETLSFDLVNDRPVAFDGWEIVIDYVFAKAG</sequence>
<keyword evidence="1" id="KW-0812">Transmembrane</keyword>
<keyword evidence="1" id="KW-0472">Membrane</keyword>
<organism evidence="2 3">
    <name type="scientific">Candidatus Woesebacteria bacterium GW2011_GWB1_39_10</name>
    <dbReference type="NCBI Taxonomy" id="1618572"/>
    <lineage>
        <taxon>Bacteria</taxon>
        <taxon>Candidatus Woeseibacteriota</taxon>
    </lineage>
</organism>
<accession>A0A0G0LNC5</accession>
<evidence type="ECO:0000256" key="1">
    <source>
        <dbReference type="SAM" id="Phobius"/>
    </source>
</evidence>
<name>A0A0G0LNC5_9BACT</name>
<evidence type="ECO:0000313" key="2">
    <source>
        <dbReference type="EMBL" id="KKQ92572.1"/>
    </source>
</evidence>
<reference evidence="2 3" key="1">
    <citation type="journal article" date="2015" name="Nature">
        <title>rRNA introns, odd ribosomes, and small enigmatic genomes across a large radiation of phyla.</title>
        <authorList>
            <person name="Brown C.T."/>
            <person name="Hug L.A."/>
            <person name="Thomas B.C."/>
            <person name="Sharon I."/>
            <person name="Castelle C.J."/>
            <person name="Singh A."/>
            <person name="Wilkins M.J."/>
            <person name="Williams K.H."/>
            <person name="Banfield J.F."/>
        </authorList>
    </citation>
    <scope>NUCLEOTIDE SEQUENCE [LARGE SCALE GENOMIC DNA]</scope>
</reference>